<evidence type="ECO:0000256" key="2">
    <source>
        <dbReference type="ARBA" id="ARBA00006555"/>
    </source>
</evidence>
<gene>
    <name evidence="12" type="ORF">ING2E5A_2681</name>
</gene>
<dbReference type="GO" id="GO:0030288">
    <property type="term" value="C:outer membrane-bounded periplasmic space"/>
    <property type="evidence" value="ECO:0007669"/>
    <property type="project" value="InterPro"/>
</dbReference>
<dbReference type="RefSeq" id="WP_071137760.1">
    <property type="nucleotide sequence ID" value="NZ_DUQN01000116.1"/>
</dbReference>
<keyword evidence="6" id="KW-0812">Transmembrane</keyword>
<feature type="domain" description="TonB C-terminal" evidence="11">
    <location>
        <begin position="182"/>
        <end position="277"/>
    </location>
</feature>
<keyword evidence="3" id="KW-0813">Transport</keyword>
<evidence type="ECO:0000256" key="1">
    <source>
        <dbReference type="ARBA" id="ARBA00004383"/>
    </source>
</evidence>
<dbReference type="GO" id="GO:0098797">
    <property type="term" value="C:plasma membrane protein complex"/>
    <property type="evidence" value="ECO:0007669"/>
    <property type="project" value="TreeGrafter"/>
</dbReference>
<evidence type="ECO:0000256" key="4">
    <source>
        <dbReference type="ARBA" id="ARBA00022475"/>
    </source>
</evidence>
<dbReference type="PRINTS" id="PR01374">
    <property type="entry name" value="TONBPROTEIN"/>
</dbReference>
<organism evidence="12 13">
    <name type="scientific">Petrimonas mucosa</name>
    <dbReference type="NCBI Taxonomy" id="1642646"/>
    <lineage>
        <taxon>Bacteria</taxon>
        <taxon>Pseudomonadati</taxon>
        <taxon>Bacteroidota</taxon>
        <taxon>Bacteroidia</taxon>
        <taxon>Bacteroidales</taxon>
        <taxon>Dysgonomonadaceae</taxon>
        <taxon>Petrimonas</taxon>
    </lineage>
</organism>
<keyword evidence="4" id="KW-1003">Cell membrane</keyword>
<dbReference type="KEGG" id="pmuc:ING2E5A_2681"/>
<sequence>MNAKRLLLSLSALSLVTVSLFASSSGQLQPPPADEGRVIENPDIPALFAGGSGEMHKFISQTLRYPADAVERNAQGLVVYTFIVEKDGTLTNFDLIHRADSSLNKEALRILQAMPPWRPAKYKDQYVRSKSYVPMYFRLNKNANAVARNTTTRSTNTIGKTNPDIANSEVYSIVEKMPEYPYGEKELAGFIAHQLRYPKEARQQGIEGRILCSFIVAADGSIFNIEVVQGLHPQLDNEAVRVLSLMSKWIPGENKGEKVNVKCLLPIDFAIDEEPIP</sequence>
<feature type="signal peptide" evidence="10">
    <location>
        <begin position="1"/>
        <end position="22"/>
    </location>
</feature>
<dbReference type="EMBL" id="LT608328">
    <property type="protein sequence ID" value="SCM59477.1"/>
    <property type="molecule type" value="Genomic_DNA"/>
</dbReference>
<dbReference type="Gene3D" id="3.30.1150.10">
    <property type="match status" value="2"/>
</dbReference>
<evidence type="ECO:0000256" key="5">
    <source>
        <dbReference type="ARBA" id="ARBA00022519"/>
    </source>
</evidence>
<dbReference type="GO" id="GO:0031992">
    <property type="term" value="F:energy transducer activity"/>
    <property type="evidence" value="ECO:0007669"/>
    <property type="project" value="InterPro"/>
</dbReference>
<proteinExistence type="inferred from homology"/>
<evidence type="ECO:0000256" key="8">
    <source>
        <dbReference type="ARBA" id="ARBA00022989"/>
    </source>
</evidence>
<keyword evidence="5" id="KW-0997">Cell inner membrane</keyword>
<accession>A0A1G4GAD3</accession>
<dbReference type="PANTHER" id="PTHR33446:SF2">
    <property type="entry name" value="PROTEIN TONB"/>
    <property type="match status" value="1"/>
</dbReference>
<name>A0A1G4GAD3_9BACT</name>
<dbReference type="InterPro" id="IPR051045">
    <property type="entry name" value="TonB-dependent_transducer"/>
</dbReference>
<dbReference type="AlphaFoldDB" id="A0A1G4GAD3"/>
<dbReference type="PROSITE" id="PS52015">
    <property type="entry name" value="TONB_CTD"/>
    <property type="match status" value="2"/>
</dbReference>
<evidence type="ECO:0000313" key="12">
    <source>
        <dbReference type="EMBL" id="SCM59477.1"/>
    </source>
</evidence>
<evidence type="ECO:0000256" key="3">
    <source>
        <dbReference type="ARBA" id="ARBA00022448"/>
    </source>
</evidence>
<dbReference type="PANTHER" id="PTHR33446">
    <property type="entry name" value="PROTEIN TONB-RELATED"/>
    <property type="match status" value="1"/>
</dbReference>
<dbReference type="STRING" id="1642646.ING2E5A_2681"/>
<evidence type="ECO:0000256" key="10">
    <source>
        <dbReference type="SAM" id="SignalP"/>
    </source>
</evidence>
<evidence type="ECO:0000256" key="6">
    <source>
        <dbReference type="ARBA" id="ARBA00022692"/>
    </source>
</evidence>
<evidence type="ECO:0000313" key="13">
    <source>
        <dbReference type="Proteomes" id="UP000178485"/>
    </source>
</evidence>
<feature type="chain" id="PRO_5009604031" evidence="10">
    <location>
        <begin position="23"/>
        <end position="277"/>
    </location>
</feature>
<evidence type="ECO:0000256" key="9">
    <source>
        <dbReference type="ARBA" id="ARBA00023136"/>
    </source>
</evidence>
<keyword evidence="8" id="KW-1133">Transmembrane helix</keyword>
<protein>
    <submittedName>
        <fullName evidence="12">Putative secreted protein</fullName>
    </submittedName>
</protein>
<dbReference type="InterPro" id="IPR006260">
    <property type="entry name" value="TonB/TolA_C"/>
</dbReference>
<evidence type="ECO:0000259" key="11">
    <source>
        <dbReference type="PROSITE" id="PS52015"/>
    </source>
</evidence>
<dbReference type="Proteomes" id="UP000178485">
    <property type="component" value="Chromosome i"/>
</dbReference>
<evidence type="ECO:0000256" key="7">
    <source>
        <dbReference type="ARBA" id="ARBA00022927"/>
    </source>
</evidence>
<dbReference type="GO" id="GO:0055085">
    <property type="term" value="P:transmembrane transport"/>
    <property type="evidence" value="ECO:0007669"/>
    <property type="project" value="InterPro"/>
</dbReference>
<dbReference type="InterPro" id="IPR003538">
    <property type="entry name" value="TonB"/>
</dbReference>
<keyword evidence="7" id="KW-0653">Protein transport</keyword>
<dbReference type="GO" id="GO:0015031">
    <property type="term" value="P:protein transport"/>
    <property type="evidence" value="ECO:0007669"/>
    <property type="project" value="UniProtKB-KW"/>
</dbReference>
<keyword evidence="13" id="KW-1185">Reference proteome</keyword>
<keyword evidence="9" id="KW-0472">Membrane</keyword>
<dbReference type="InterPro" id="IPR037682">
    <property type="entry name" value="TonB_C"/>
</dbReference>
<keyword evidence="10" id="KW-0732">Signal</keyword>
<dbReference type="SUPFAM" id="SSF74653">
    <property type="entry name" value="TolA/TonB C-terminal domain"/>
    <property type="match status" value="2"/>
</dbReference>
<dbReference type="GO" id="GO:0015891">
    <property type="term" value="P:siderophore transport"/>
    <property type="evidence" value="ECO:0007669"/>
    <property type="project" value="InterPro"/>
</dbReference>
<comment type="subcellular location">
    <subcellularLocation>
        <location evidence="1">Cell inner membrane</location>
        <topology evidence="1">Single-pass membrane protein</topology>
        <orientation evidence="1">Periplasmic side</orientation>
    </subcellularLocation>
</comment>
<dbReference type="Pfam" id="PF03544">
    <property type="entry name" value="TonB_C"/>
    <property type="match status" value="2"/>
</dbReference>
<reference evidence="12 13" key="1">
    <citation type="submission" date="2016-08" db="EMBL/GenBank/DDBJ databases">
        <authorList>
            <person name="Seilhamer J.J."/>
        </authorList>
    </citation>
    <scope>NUCLEOTIDE SEQUENCE [LARGE SCALE GENOMIC DNA]</scope>
    <source>
        <strain evidence="12">ING2-E5A</strain>
    </source>
</reference>
<comment type="similarity">
    <text evidence="2">Belongs to the TonB family.</text>
</comment>
<dbReference type="NCBIfam" id="TIGR01352">
    <property type="entry name" value="tonB_Cterm"/>
    <property type="match status" value="2"/>
</dbReference>
<feature type="domain" description="TonB C-terminal" evidence="11">
    <location>
        <begin position="50"/>
        <end position="146"/>
    </location>
</feature>